<feature type="non-terminal residue" evidence="4">
    <location>
        <position position="1"/>
    </location>
</feature>
<evidence type="ECO:0000256" key="2">
    <source>
        <dbReference type="SAM" id="MobiDB-lite"/>
    </source>
</evidence>
<feature type="region of interest" description="Disordered" evidence="2">
    <location>
        <begin position="239"/>
        <end position="278"/>
    </location>
</feature>
<keyword evidence="5" id="KW-1185">Reference proteome</keyword>
<dbReference type="InterPro" id="IPR038508">
    <property type="entry name" value="ArfGAP_dom_sf"/>
</dbReference>
<protein>
    <recommendedName>
        <fullName evidence="3">Arf-GAP domain-containing protein</fullName>
    </recommendedName>
</protein>
<keyword evidence="1" id="KW-0479">Metal-binding</keyword>
<reference evidence="4" key="1">
    <citation type="submission" date="2017-12" db="EMBL/GenBank/DDBJ databases">
        <title>Gene loss provides genomic basis for host adaptation in cereal stripe rust fungi.</title>
        <authorList>
            <person name="Xia C."/>
        </authorList>
    </citation>
    <scope>NUCLEOTIDE SEQUENCE [LARGE SCALE GENOMIC DNA]</scope>
    <source>
        <strain evidence="4">93-210</strain>
    </source>
</reference>
<organism evidence="4 5">
    <name type="scientific">Puccinia striiformis</name>
    <dbReference type="NCBI Taxonomy" id="27350"/>
    <lineage>
        <taxon>Eukaryota</taxon>
        <taxon>Fungi</taxon>
        <taxon>Dikarya</taxon>
        <taxon>Basidiomycota</taxon>
        <taxon>Pucciniomycotina</taxon>
        <taxon>Pucciniomycetes</taxon>
        <taxon>Pucciniales</taxon>
        <taxon>Pucciniaceae</taxon>
        <taxon>Puccinia</taxon>
    </lineage>
</organism>
<feature type="compositionally biased region" description="Polar residues" evidence="2">
    <location>
        <begin position="432"/>
        <end position="441"/>
    </location>
</feature>
<feature type="compositionally biased region" description="Low complexity" evidence="2">
    <location>
        <begin position="392"/>
        <end position="401"/>
    </location>
</feature>
<dbReference type="InterPro" id="IPR037278">
    <property type="entry name" value="ARFGAP/RecO"/>
</dbReference>
<dbReference type="InterPro" id="IPR051718">
    <property type="entry name" value="ARF_GTPase-activating"/>
</dbReference>
<feature type="domain" description="Arf-GAP" evidence="3">
    <location>
        <begin position="127"/>
        <end position="253"/>
    </location>
</feature>
<comment type="caution">
    <text evidence="4">The sequence shown here is derived from an EMBL/GenBank/DDBJ whole genome shotgun (WGS) entry which is preliminary data.</text>
</comment>
<dbReference type="SUPFAM" id="SSF57863">
    <property type="entry name" value="ArfGap/RecO-like zinc finger"/>
    <property type="match status" value="1"/>
</dbReference>
<dbReference type="VEuPathDB" id="FungiDB:PSHT_13361"/>
<dbReference type="PANTHER" id="PTHR45705">
    <property type="entry name" value="FI20236P1"/>
    <property type="match status" value="1"/>
</dbReference>
<dbReference type="Proteomes" id="UP000239156">
    <property type="component" value="Unassembled WGS sequence"/>
</dbReference>
<dbReference type="AlphaFoldDB" id="A0A2S4UYH8"/>
<feature type="compositionally biased region" description="Polar residues" evidence="2">
    <location>
        <begin position="410"/>
        <end position="419"/>
    </location>
</feature>
<gene>
    <name evidence="4" type="ORF">PSTT_11882</name>
</gene>
<dbReference type="PROSITE" id="PS50115">
    <property type="entry name" value="ARFGAP"/>
    <property type="match status" value="1"/>
</dbReference>
<dbReference type="CDD" id="cd08839">
    <property type="entry name" value="ArfGap_SMAP"/>
    <property type="match status" value="1"/>
</dbReference>
<evidence type="ECO:0000259" key="3">
    <source>
        <dbReference type="PROSITE" id="PS50115"/>
    </source>
</evidence>
<feature type="region of interest" description="Disordered" evidence="2">
    <location>
        <begin position="291"/>
        <end position="314"/>
    </location>
</feature>
<evidence type="ECO:0000313" key="4">
    <source>
        <dbReference type="EMBL" id="POW02311.1"/>
    </source>
</evidence>
<sequence length="465" mass="51798">REEWIFKYAPFNGRTRIKAGCDLLRQPANTECGGTVSRACSGVEEVDATRSWHWHNNVGDRESRYRVASRLIGPVRRRVRLAVYKHMIIQYASECECSLFDNTTRQETPRMATRSARDNKALNARHAEVLKAMLRQPENKLCADCKRNDPRWASTNLGCFMCIRCSGIHRSMGVHITRIKSIDLDTWTSEQVACVQRWGNKRANAYWEAHLRPGHMPPDHKIESFIRSKYESKRWAMEGPLPEPETLDDDQDPVTVSQKAAPSMAKVNAPTMSKPTSAVSMTSNTLDFFDTNDQSTKPNPVGVGNNVNSSQASGNGGGLFDLDFTPQASANAVTATAPAARKDVKNDILSLFSNNNKSNQTYPNSATPNMNAVNNQFNGLNFGSNQQVHNPNNSSTQSQTNAFVDHSHNVWGSSPTGPSQQQQQHSPDLFGSFTSGTNPPNAANKDVFSDIWKQQKKSITLKRIR</sequence>
<feature type="compositionally biased region" description="Low complexity" evidence="2">
    <location>
        <begin position="299"/>
        <end position="313"/>
    </location>
</feature>
<dbReference type="InterPro" id="IPR044732">
    <property type="entry name" value="ArfGAP_SMAP1-like"/>
</dbReference>
<dbReference type="GO" id="GO:0008270">
    <property type="term" value="F:zinc ion binding"/>
    <property type="evidence" value="ECO:0007669"/>
    <property type="project" value="UniProtKB-KW"/>
</dbReference>
<dbReference type="Pfam" id="PF01412">
    <property type="entry name" value="ArfGap"/>
    <property type="match status" value="1"/>
</dbReference>
<evidence type="ECO:0000256" key="1">
    <source>
        <dbReference type="PROSITE-ProRule" id="PRU00288"/>
    </source>
</evidence>
<proteinExistence type="predicted"/>
<feature type="compositionally biased region" description="Polar residues" evidence="2">
    <location>
        <begin position="354"/>
        <end position="391"/>
    </location>
</feature>
<keyword evidence="1" id="KW-0862">Zinc</keyword>
<dbReference type="SMART" id="SM00105">
    <property type="entry name" value="ArfGap"/>
    <property type="match status" value="1"/>
</dbReference>
<dbReference type="PRINTS" id="PR00405">
    <property type="entry name" value="REVINTRACTNG"/>
</dbReference>
<accession>A0A2S4UYH8</accession>
<dbReference type="VEuPathDB" id="FungiDB:PSTT_11882"/>
<keyword evidence="1" id="KW-0863">Zinc-finger</keyword>
<evidence type="ECO:0000313" key="5">
    <source>
        <dbReference type="Proteomes" id="UP000239156"/>
    </source>
</evidence>
<dbReference type="InterPro" id="IPR001164">
    <property type="entry name" value="ArfGAP_dom"/>
</dbReference>
<name>A0A2S4UYH8_9BASI</name>
<dbReference type="Gene3D" id="1.10.220.150">
    <property type="entry name" value="Arf GTPase activating protein"/>
    <property type="match status" value="1"/>
</dbReference>
<dbReference type="FunFam" id="1.10.220.150:FF:000010">
    <property type="entry name" value="Stromal membrane-associated protein"/>
    <property type="match status" value="1"/>
</dbReference>
<dbReference type="GO" id="GO:0005096">
    <property type="term" value="F:GTPase activator activity"/>
    <property type="evidence" value="ECO:0007669"/>
    <property type="project" value="InterPro"/>
</dbReference>
<dbReference type="EMBL" id="PKSL01000144">
    <property type="protein sequence ID" value="POW02311.1"/>
    <property type="molecule type" value="Genomic_DNA"/>
</dbReference>
<feature type="non-terminal residue" evidence="4">
    <location>
        <position position="465"/>
    </location>
</feature>
<dbReference type="GO" id="GO:0005737">
    <property type="term" value="C:cytoplasm"/>
    <property type="evidence" value="ECO:0007669"/>
    <property type="project" value="TreeGrafter"/>
</dbReference>
<feature type="region of interest" description="Disordered" evidence="2">
    <location>
        <begin position="354"/>
        <end position="449"/>
    </location>
</feature>
<dbReference type="PANTHER" id="PTHR45705:SF14">
    <property type="entry name" value="ARF-GAP DOMAIN-CONTAINING PROTEIN"/>
    <property type="match status" value="1"/>
</dbReference>